<keyword evidence="4" id="KW-0539">Nucleus</keyword>
<evidence type="ECO:0000256" key="4">
    <source>
        <dbReference type="ARBA" id="ARBA00023242"/>
    </source>
</evidence>
<evidence type="ECO:0000256" key="3">
    <source>
        <dbReference type="ARBA" id="ARBA00023134"/>
    </source>
</evidence>
<dbReference type="PANTHER" id="PTHR11089">
    <property type="entry name" value="GTP-BINDING PROTEIN-RELATED"/>
    <property type="match status" value="1"/>
</dbReference>
<feature type="region of interest" description="Disordered" evidence="5">
    <location>
        <begin position="71"/>
        <end position="107"/>
    </location>
</feature>
<feature type="compositionally biased region" description="Basic residues" evidence="5">
    <location>
        <begin position="1"/>
        <end position="44"/>
    </location>
</feature>
<dbReference type="GO" id="GO:0005525">
    <property type="term" value="F:GTP binding"/>
    <property type="evidence" value="ECO:0007669"/>
    <property type="project" value="UniProtKB-KW"/>
</dbReference>
<dbReference type="InterPro" id="IPR050755">
    <property type="entry name" value="TRAFAC_YlqF/YawG_RiboMat"/>
</dbReference>
<dbReference type="Gene3D" id="3.40.50.300">
    <property type="entry name" value="P-loop containing nucleotide triphosphate hydrolases"/>
    <property type="match status" value="1"/>
</dbReference>
<accession>A0A085N511</accession>
<keyword evidence="3" id="KW-0342">GTP-binding</keyword>
<evidence type="ECO:0000256" key="2">
    <source>
        <dbReference type="ARBA" id="ARBA00022741"/>
    </source>
</evidence>
<organism evidence="7">
    <name type="scientific">Trichuris suis</name>
    <name type="common">pig whipworm</name>
    <dbReference type="NCBI Taxonomy" id="68888"/>
    <lineage>
        <taxon>Eukaryota</taxon>
        <taxon>Metazoa</taxon>
        <taxon>Ecdysozoa</taxon>
        <taxon>Nematoda</taxon>
        <taxon>Enoplea</taxon>
        <taxon>Dorylaimia</taxon>
        <taxon>Trichinellida</taxon>
        <taxon>Trichuridae</taxon>
        <taxon>Trichuris</taxon>
    </lineage>
</organism>
<dbReference type="PANTHER" id="PTHR11089:SF30">
    <property type="entry name" value="GUANINE NUCLEOTIDE-BINDING PROTEIN-LIKE 3 HOMOLOG"/>
    <property type="match status" value="1"/>
</dbReference>
<dbReference type="InterPro" id="IPR027417">
    <property type="entry name" value="P-loop_NTPase"/>
</dbReference>
<dbReference type="EMBL" id="KL367554">
    <property type="protein sequence ID" value="KFD64557.1"/>
    <property type="molecule type" value="Genomic_DNA"/>
</dbReference>
<dbReference type="GO" id="GO:0005730">
    <property type="term" value="C:nucleolus"/>
    <property type="evidence" value="ECO:0007669"/>
    <property type="project" value="UniProtKB-ARBA"/>
</dbReference>
<sequence length="548" mass="62462">MAKMCLKKKSKRMTCRLRYKIQRKVREHNRKKRREQRKKEKAKSRGGGLGIKKLEHVPNSCPFKQELLEQAERSKREEERRKEILKAERRNKKSSQKSLEDLVGNAQSRQKHFDDLQQKSANDKIIESLSKPIEDYAVALRRVVKLSDIVLEILDARDPLGSRSPQVENMILDAGKRLVLVINKIDLIPKENIKKWLNYLRREYPAVAFKASTQEQRKKLGWISGANVITSKAIGADILMRLLAQRLGYPNVGKSSVINSLKRKIICDVGANPGVTRTVQEVQLDQKIRLIDSPGVIMAKDGSMDSTELALKNVIRMDKADCQLAAEAIFRRCSKQKLMLLYNLPDFNDVDEFLNLLAKSIGRLKKGGVPDRKMAARKLMVEIIFSGKIRYYCEPPDDRDRIVCSEVVDRMMKEFDLDAISNEESLVLQSLPSRAIAEAVIMSDNASAQAGNAGEQLTKVDLSNKASETKGKKRLNDYDDIDGSLETEGNRQDNRFLKHVAKRRKRQMRKTENRCSRLADAMETAMKLADSQDDLAAYNFDDALEMTE</sequence>
<feature type="compositionally biased region" description="Basic and acidic residues" evidence="5">
    <location>
        <begin position="71"/>
        <end position="88"/>
    </location>
</feature>
<reference evidence="7" key="1">
    <citation type="journal article" date="2014" name="Nat. Genet.">
        <title>Genome and transcriptome of the porcine whipworm Trichuris suis.</title>
        <authorList>
            <person name="Jex A.R."/>
            <person name="Nejsum P."/>
            <person name="Schwarz E.M."/>
            <person name="Hu L."/>
            <person name="Young N.D."/>
            <person name="Hall R.S."/>
            <person name="Korhonen P.K."/>
            <person name="Liao S."/>
            <person name="Thamsborg S."/>
            <person name="Xia J."/>
            <person name="Xu P."/>
            <person name="Wang S."/>
            <person name="Scheerlinck J.P."/>
            <person name="Hofmann A."/>
            <person name="Sternberg P.W."/>
            <person name="Wang J."/>
            <person name="Gasser R.B."/>
        </authorList>
    </citation>
    <scope>NUCLEOTIDE SEQUENCE [LARGE SCALE GENOMIC DNA]</scope>
    <source>
        <strain evidence="7">DCEP-RM93F</strain>
    </source>
</reference>
<dbReference type="Proteomes" id="UP000030758">
    <property type="component" value="Unassembled WGS sequence"/>
</dbReference>
<name>A0A085N511_9BILA</name>
<proteinExistence type="predicted"/>
<feature type="region of interest" description="Disordered" evidence="5">
    <location>
        <begin position="1"/>
        <end position="58"/>
    </location>
</feature>
<dbReference type="SUPFAM" id="SSF52540">
    <property type="entry name" value="P-loop containing nucleoside triphosphate hydrolases"/>
    <property type="match status" value="1"/>
</dbReference>
<dbReference type="InterPro" id="IPR023179">
    <property type="entry name" value="GTP-bd_ortho_bundle_sf"/>
</dbReference>
<dbReference type="InterPro" id="IPR014813">
    <property type="entry name" value="Gnl3_N_dom"/>
</dbReference>
<protein>
    <recommendedName>
        <fullName evidence="6">CP-type G domain-containing protein</fullName>
    </recommendedName>
</protein>
<gene>
    <name evidence="7" type="ORF">M514_09739</name>
</gene>
<evidence type="ECO:0000256" key="1">
    <source>
        <dbReference type="ARBA" id="ARBA00004123"/>
    </source>
</evidence>
<dbReference type="Gene3D" id="1.10.1580.10">
    <property type="match status" value="1"/>
</dbReference>
<feature type="domain" description="CP-type G" evidence="6">
    <location>
        <begin position="126"/>
        <end position="299"/>
    </location>
</feature>
<dbReference type="InterPro" id="IPR030378">
    <property type="entry name" value="G_CP_dom"/>
</dbReference>
<evidence type="ECO:0000256" key="5">
    <source>
        <dbReference type="SAM" id="MobiDB-lite"/>
    </source>
</evidence>
<dbReference type="Pfam" id="PF08701">
    <property type="entry name" value="GN3L_Grn1"/>
    <property type="match status" value="1"/>
</dbReference>
<dbReference type="InterPro" id="IPR006073">
    <property type="entry name" value="GTP-bd"/>
</dbReference>
<evidence type="ECO:0000313" key="7">
    <source>
        <dbReference type="EMBL" id="KFD64557.1"/>
    </source>
</evidence>
<keyword evidence="2" id="KW-0547">Nucleotide-binding</keyword>
<dbReference type="PROSITE" id="PS51721">
    <property type="entry name" value="G_CP"/>
    <property type="match status" value="1"/>
</dbReference>
<dbReference type="Pfam" id="PF01926">
    <property type="entry name" value="MMR_HSR1"/>
    <property type="match status" value="1"/>
</dbReference>
<dbReference type="AlphaFoldDB" id="A0A085N511"/>
<comment type="subcellular location">
    <subcellularLocation>
        <location evidence="1">Nucleus</location>
    </subcellularLocation>
</comment>
<evidence type="ECO:0000259" key="6">
    <source>
        <dbReference type="PROSITE" id="PS51721"/>
    </source>
</evidence>
<dbReference type="CDD" id="cd04178">
    <property type="entry name" value="Nucleostemin_like"/>
    <property type="match status" value="1"/>
</dbReference>